<protein>
    <submittedName>
        <fullName evidence="2">Type III secretion host injection protein (YopB)</fullName>
    </submittedName>
</protein>
<sequence length="367" mass="37469">MTMVQGTQSGTPTANLNALLQLAATQQGTGNTLDVKDLEESLSALRAFLAASGDSLLPDLEAPSSKSGTVSLSGLTMSGLSLETLLDAVGFEQRRTETKAGVASLEARAQERAIANDEKLKSVQEQLEKAKSQSFLNGLLKAFKIIGMVLAAIGSVAMIAAGSVGLAAGGSGAALIAVGVASLALLTSSIMEEASGGKAGFSPSFIIGKIMDACGASDTAIQWTKFAVDLATTIAMTALTFGAGAAGAAGKVAQTATKAVSDTAQTIQKAASWTARVATMAGGVNTVAQSATTIASASNEKDISFLQAQQKRLQAILERIAMANDLDVEHIKEMMQRSEQTLRTVSDIVQESVQANVAILSGNPAMA</sequence>
<keyword evidence="1" id="KW-1133">Transmembrane helix</keyword>
<feature type="transmembrane region" description="Helical" evidence="1">
    <location>
        <begin position="166"/>
        <end position="186"/>
    </location>
</feature>
<dbReference type="EMBL" id="LT630450">
    <property type="protein sequence ID" value="SFV72290.1"/>
    <property type="molecule type" value="Genomic_DNA"/>
</dbReference>
<evidence type="ECO:0000256" key="1">
    <source>
        <dbReference type="SAM" id="Phobius"/>
    </source>
</evidence>
<dbReference type="AlphaFoldDB" id="A0A1K1LC51"/>
<evidence type="ECO:0000313" key="3">
    <source>
        <dbReference type="Proteomes" id="UP000186323"/>
    </source>
</evidence>
<proteinExistence type="predicted"/>
<dbReference type="RefSeq" id="WP_072332381.1">
    <property type="nucleotide sequence ID" value="NZ_JAXXLW010000105.1"/>
</dbReference>
<reference evidence="3" key="1">
    <citation type="submission" date="2016-10" db="EMBL/GenBank/DDBJ databases">
        <authorList>
            <person name="Wegmann U."/>
        </authorList>
    </citation>
    <scope>NUCLEOTIDE SEQUENCE [LARGE SCALE GENOMIC DNA]</scope>
</reference>
<keyword evidence="1" id="KW-0472">Membrane</keyword>
<accession>A0A1K1LC51</accession>
<keyword evidence="3" id="KW-1185">Reference proteome</keyword>
<organism evidence="2 3">
    <name type="scientific">Desulfovibrio piger</name>
    <dbReference type="NCBI Taxonomy" id="901"/>
    <lineage>
        <taxon>Bacteria</taxon>
        <taxon>Pseudomonadati</taxon>
        <taxon>Thermodesulfobacteriota</taxon>
        <taxon>Desulfovibrionia</taxon>
        <taxon>Desulfovibrionales</taxon>
        <taxon>Desulfovibrionaceae</taxon>
        <taxon>Desulfovibrio</taxon>
    </lineage>
</organism>
<name>A0A1K1LC51_9BACT</name>
<feature type="transmembrane region" description="Helical" evidence="1">
    <location>
        <begin position="139"/>
        <end position="160"/>
    </location>
</feature>
<dbReference type="KEGG" id="dpg:DESPIGER_0400"/>
<evidence type="ECO:0000313" key="2">
    <source>
        <dbReference type="EMBL" id="SFV72290.1"/>
    </source>
</evidence>
<gene>
    <name evidence="2" type="ORF">DESPIGER_0400</name>
</gene>
<dbReference type="Proteomes" id="UP000186323">
    <property type="component" value="Chromosome I"/>
</dbReference>
<keyword evidence="1" id="KW-0812">Transmembrane</keyword>